<comment type="caution">
    <text evidence="8">The sequence shown here is derived from an EMBL/GenBank/DDBJ whole genome shotgun (WGS) entry which is preliminary data.</text>
</comment>
<comment type="subcellular location">
    <subcellularLocation>
        <location evidence="1">Mitochondrion inner membrane</location>
    </subcellularLocation>
</comment>
<dbReference type="Gene3D" id="4.10.91.10">
    <property type="entry name" value="Cytochrome c oxidase, subunit VIIa"/>
    <property type="match status" value="1"/>
</dbReference>
<dbReference type="InterPro" id="IPR003177">
    <property type="entry name" value="Cytc_oxidase_su7a_met"/>
</dbReference>
<evidence type="ECO:0000256" key="1">
    <source>
        <dbReference type="ARBA" id="ARBA00004273"/>
    </source>
</evidence>
<evidence type="ECO:0000313" key="9">
    <source>
        <dbReference type="Proteomes" id="UP001497623"/>
    </source>
</evidence>
<protein>
    <submittedName>
        <fullName evidence="8">Uncharacterized protein</fullName>
    </submittedName>
</protein>
<proteinExistence type="inferred from homology"/>
<dbReference type="EMBL" id="CAXKWB010019638">
    <property type="protein sequence ID" value="CAL4122161.1"/>
    <property type="molecule type" value="Genomic_DNA"/>
</dbReference>
<dbReference type="SUPFAM" id="SSF81419">
    <property type="entry name" value="Mitochondrial cytochrome c oxidase subunit VIIa"/>
    <property type="match status" value="1"/>
</dbReference>
<evidence type="ECO:0000256" key="4">
    <source>
        <dbReference type="ARBA" id="ARBA00022946"/>
    </source>
</evidence>
<sequence>MPFGFSQASGRLSQQGVATPKTFVAAVAEAEVVYPKGTIFPSAHEANLSANYRPLPENYGEVVQKMRHFQVENKLPIHLKGGPRDMMLFGTTVAICGLGLLGCFKFYYDMSFPKKA</sequence>
<keyword evidence="5" id="KW-0496">Mitochondrion</keyword>
<dbReference type="PANTHER" id="PTHR10510:SF13">
    <property type="entry name" value="CYTOCHROME C OXIDASE SUBUNIT 7A-LIKE-RELATED"/>
    <property type="match status" value="1"/>
</dbReference>
<keyword evidence="7" id="KW-1133">Transmembrane helix</keyword>
<dbReference type="FunFam" id="4.10.91.10:FF:000001">
    <property type="entry name" value="Cytochrome c oxidase subunit 7A1, mitochondrial"/>
    <property type="match status" value="1"/>
</dbReference>
<reference evidence="8 9" key="1">
    <citation type="submission" date="2024-05" db="EMBL/GenBank/DDBJ databases">
        <authorList>
            <person name="Wallberg A."/>
        </authorList>
    </citation>
    <scope>NUCLEOTIDE SEQUENCE [LARGE SCALE GENOMIC DNA]</scope>
</reference>
<dbReference type="Proteomes" id="UP001497623">
    <property type="component" value="Unassembled WGS sequence"/>
</dbReference>
<dbReference type="InterPro" id="IPR036539">
    <property type="entry name" value="Cyt_c_oxidase_su7a_sf"/>
</dbReference>
<keyword evidence="3" id="KW-0999">Mitochondrion inner membrane</keyword>
<evidence type="ECO:0000256" key="6">
    <source>
        <dbReference type="ARBA" id="ARBA00023136"/>
    </source>
</evidence>
<evidence type="ECO:0000256" key="3">
    <source>
        <dbReference type="ARBA" id="ARBA00022792"/>
    </source>
</evidence>
<evidence type="ECO:0000256" key="5">
    <source>
        <dbReference type="ARBA" id="ARBA00023128"/>
    </source>
</evidence>
<name>A0AAV2RCS2_MEGNR</name>
<dbReference type="GO" id="GO:0005743">
    <property type="term" value="C:mitochondrial inner membrane"/>
    <property type="evidence" value="ECO:0007669"/>
    <property type="project" value="UniProtKB-SubCell"/>
</dbReference>
<dbReference type="GO" id="GO:0006123">
    <property type="term" value="P:mitochondrial electron transport, cytochrome c to oxygen"/>
    <property type="evidence" value="ECO:0007669"/>
    <property type="project" value="InterPro"/>
</dbReference>
<keyword evidence="9" id="KW-1185">Reference proteome</keyword>
<dbReference type="AlphaFoldDB" id="A0AAV2RCS2"/>
<evidence type="ECO:0000313" key="8">
    <source>
        <dbReference type="EMBL" id="CAL4122161.1"/>
    </source>
</evidence>
<organism evidence="8 9">
    <name type="scientific">Meganyctiphanes norvegica</name>
    <name type="common">Northern krill</name>
    <name type="synonym">Thysanopoda norvegica</name>
    <dbReference type="NCBI Taxonomy" id="48144"/>
    <lineage>
        <taxon>Eukaryota</taxon>
        <taxon>Metazoa</taxon>
        <taxon>Ecdysozoa</taxon>
        <taxon>Arthropoda</taxon>
        <taxon>Crustacea</taxon>
        <taxon>Multicrustacea</taxon>
        <taxon>Malacostraca</taxon>
        <taxon>Eumalacostraca</taxon>
        <taxon>Eucarida</taxon>
        <taxon>Euphausiacea</taxon>
        <taxon>Euphausiidae</taxon>
        <taxon>Meganyctiphanes</taxon>
    </lineage>
</organism>
<keyword evidence="7" id="KW-0812">Transmembrane</keyword>
<gene>
    <name evidence="8" type="ORF">MNOR_LOCUS22883</name>
</gene>
<comment type="similarity">
    <text evidence="2">Belongs to the cytochrome c oxidase VIIa family.</text>
</comment>
<keyword evidence="4" id="KW-0809">Transit peptide</keyword>
<evidence type="ECO:0000256" key="2">
    <source>
        <dbReference type="ARBA" id="ARBA00009331"/>
    </source>
</evidence>
<dbReference type="GO" id="GO:0097250">
    <property type="term" value="P:mitochondrial respirasome assembly"/>
    <property type="evidence" value="ECO:0007669"/>
    <property type="project" value="TreeGrafter"/>
</dbReference>
<dbReference type="GO" id="GO:0002082">
    <property type="term" value="P:regulation of oxidative phosphorylation"/>
    <property type="evidence" value="ECO:0007669"/>
    <property type="project" value="TreeGrafter"/>
</dbReference>
<dbReference type="PANTHER" id="PTHR10510">
    <property type="entry name" value="CYTOCHROME C OXIDASE POLYPEPTIDE 7A"/>
    <property type="match status" value="1"/>
</dbReference>
<accession>A0AAV2RCS2</accession>
<evidence type="ECO:0000256" key="7">
    <source>
        <dbReference type="SAM" id="Phobius"/>
    </source>
</evidence>
<dbReference type="GO" id="GO:0045277">
    <property type="term" value="C:respiratory chain complex IV"/>
    <property type="evidence" value="ECO:0007669"/>
    <property type="project" value="InterPro"/>
</dbReference>
<feature type="transmembrane region" description="Helical" evidence="7">
    <location>
        <begin position="86"/>
        <end position="108"/>
    </location>
</feature>
<keyword evidence="6 7" id="KW-0472">Membrane</keyword>